<protein>
    <submittedName>
        <fullName evidence="2">Uncharacterized protein</fullName>
    </submittedName>
</protein>
<dbReference type="WBParaSite" id="PEQ_0000394901-mRNA-1">
    <property type="protein sequence ID" value="PEQ_0000394901-mRNA-1"/>
    <property type="gene ID" value="PEQ_0000394901"/>
</dbReference>
<name>A0A914RPU2_PAREQ</name>
<accession>A0A914RPU2</accession>
<evidence type="ECO:0000313" key="2">
    <source>
        <dbReference type="WBParaSite" id="PEQ_0000394901-mRNA-1"/>
    </source>
</evidence>
<dbReference type="AlphaFoldDB" id="A0A914RPU2"/>
<sequence>MSLQSECIVLFHRCCRFFPPIMTHFKDRSFPRFSRCHGYLPAGGSDEVTIVIPTSEHWPRDPAEFAGKHHKVLIENLTVPPHTTPPTNPDVSSADEVTIYAL</sequence>
<evidence type="ECO:0000313" key="1">
    <source>
        <dbReference type="Proteomes" id="UP000887564"/>
    </source>
</evidence>
<proteinExistence type="predicted"/>
<organism evidence="1 2">
    <name type="scientific">Parascaris equorum</name>
    <name type="common">Equine roundworm</name>
    <dbReference type="NCBI Taxonomy" id="6256"/>
    <lineage>
        <taxon>Eukaryota</taxon>
        <taxon>Metazoa</taxon>
        <taxon>Ecdysozoa</taxon>
        <taxon>Nematoda</taxon>
        <taxon>Chromadorea</taxon>
        <taxon>Rhabditida</taxon>
        <taxon>Spirurina</taxon>
        <taxon>Ascaridomorpha</taxon>
        <taxon>Ascaridoidea</taxon>
        <taxon>Ascarididae</taxon>
        <taxon>Parascaris</taxon>
    </lineage>
</organism>
<keyword evidence="1" id="KW-1185">Reference proteome</keyword>
<dbReference type="Proteomes" id="UP000887564">
    <property type="component" value="Unplaced"/>
</dbReference>
<reference evidence="2" key="1">
    <citation type="submission" date="2022-11" db="UniProtKB">
        <authorList>
            <consortium name="WormBaseParasite"/>
        </authorList>
    </citation>
    <scope>IDENTIFICATION</scope>
</reference>